<sequence>MFRPPVPSYDVLDGLEGALHELGDVPCLIIESKTPSSIIMIHCHGNATDVGRIRETLELLADQLGVNIVAVEYPGYGCRSDEKPSKAGLDVSVLKVYSYLRNEVGWPACNILVMGRSIGSGPATSLASHNRPGALILVSLFSSIEDLIEQRVGHRATRVVTDVFRVNGWNNLEQISQVECPVLLLHGSQDKIIPCSHSTKLFHLCKNGRISYLPRTGHSGFRWLPIIKVMKQFLHDNDIFSNAKHTLMPFNEVVDQVISPTILVDEVVSTPQKSYKAHDTQLPSAPDSEVPSVDLGSPASNPPKRPSLEIQLVEEPTEIGHSGLDVLEDPLALRLSRRKRRQALKGMRLLFTGHGGDEAREG</sequence>
<name>A0A7S3XMG0_HETAK</name>
<evidence type="ECO:0008006" key="3">
    <source>
        <dbReference type="Google" id="ProtNLM"/>
    </source>
</evidence>
<organism evidence="2">
    <name type="scientific">Heterosigma akashiwo</name>
    <name type="common">Chromophytic alga</name>
    <name type="synonym">Heterosigma carterae</name>
    <dbReference type="NCBI Taxonomy" id="2829"/>
    <lineage>
        <taxon>Eukaryota</taxon>
        <taxon>Sar</taxon>
        <taxon>Stramenopiles</taxon>
        <taxon>Ochrophyta</taxon>
        <taxon>Raphidophyceae</taxon>
        <taxon>Chattonellales</taxon>
        <taxon>Chattonellaceae</taxon>
        <taxon>Heterosigma</taxon>
    </lineage>
</organism>
<dbReference type="PANTHER" id="PTHR12277:SF81">
    <property type="entry name" value="PROTEIN ABHD13"/>
    <property type="match status" value="1"/>
</dbReference>
<dbReference type="PANTHER" id="PTHR12277">
    <property type="entry name" value="ALPHA/BETA HYDROLASE DOMAIN-CONTAINING PROTEIN"/>
    <property type="match status" value="1"/>
</dbReference>
<evidence type="ECO:0000256" key="1">
    <source>
        <dbReference type="SAM" id="MobiDB-lite"/>
    </source>
</evidence>
<dbReference type="Gene3D" id="3.40.50.1820">
    <property type="entry name" value="alpha/beta hydrolase"/>
    <property type="match status" value="1"/>
</dbReference>
<proteinExistence type="predicted"/>
<gene>
    <name evidence="2" type="ORF">HAKA00212_LOCUS3050</name>
</gene>
<evidence type="ECO:0000313" key="2">
    <source>
        <dbReference type="EMBL" id="CAE0624383.1"/>
    </source>
</evidence>
<protein>
    <recommendedName>
        <fullName evidence="3">Serine aminopeptidase S33 domain-containing protein</fullName>
    </recommendedName>
</protein>
<reference evidence="2" key="1">
    <citation type="submission" date="2021-01" db="EMBL/GenBank/DDBJ databases">
        <authorList>
            <person name="Corre E."/>
            <person name="Pelletier E."/>
            <person name="Niang G."/>
            <person name="Scheremetjew M."/>
            <person name="Finn R."/>
            <person name="Kale V."/>
            <person name="Holt S."/>
            <person name="Cochrane G."/>
            <person name="Meng A."/>
            <person name="Brown T."/>
            <person name="Cohen L."/>
        </authorList>
    </citation>
    <scope>NUCLEOTIDE SEQUENCE</scope>
    <source>
        <strain evidence="2">CCMP3107</strain>
    </source>
</reference>
<feature type="region of interest" description="Disordered" evidence="1">
    <location>
        <begin position="274"/>
        <end position="306"/>
    </location>
</feature>
<accession>A0A7S3XMG0</accession>
<dbReference type="SUPFAM" id="SSF53474">
    <property type="entry name" value="alpha/beta-Hydrolases"/>
    <property type="match status" value="1"/>
</dbReference>
<dbReference type="AlphaFoldDB" id="A0A7S3XMG0"/>
<dbReference type="InterPro" id="IPR029058">
    <property type="entry name" value="AB_hydrolase_fold"/>
</dbReference>
<dbReference type="EMBL" id="HBIU01007806">
    <property type="protein sequence ID" value="CAE0624383.1"/>
    <property type="molecule type" value="Transcribed_RNA"/>
</dbReference>